<evidence type="ECO:0000313" key="7">
    <source>
        <dbReference type="Proteomes" id="UP000708208"/>
    </source>
</evidence>
<dbReference type="GO" id="GO:0097255">
    <property type="term" value="C:R2TP complex"/>
    <property type="evidence" value="ECO:0007669"/>
    <property type="project" value="TreeGrafter"/>
</dbReference>
<dbReference type="Pfam" id="PF18201">
    <property type="entry name" value="PIH1_CS"/>
    <property type="match status" value="1"/>
</dbReference>
<keyword evidence="7" id="KW-1185">Reference proteome</keyword>
<evidence type="ECO:0000256" key="1">
    <source>
        <dbReference type="ARBA" id="ARBA00008511"/>
    </source>
</evidence>
<dbReference type="Pfam" id="PF08190">
    <property type="entry name" value="PIH1"/>
    <property type="match status" value="1"/>
</dbReference>
<dbReference type="AlphaFoldDB" id="A0A8J2J5I9"/>
<dbReference type="InterPro" id="IPR041442">
    <property type="entry name" value="PIH1D1/2/3_CS-like"/>
</dbReference>
<reference evidence="6" key="1">
    <citation type="submission" date="2021-06" db="EMBL/GenBank/DDBJ databases">
        <authorList>
            <person name="Hodson N. C."/>
            <person name="Mongue J. A."/>
            <person name="Jaron S. K."/>
        </authorList>
    </citation>
    <scope>NUCLEOTIDE SEQUENCE</scope>
</reference>
<evidence type="ECO:0000256" key="3">
    <source>
        <dbReference type="ARBA" id="ARBA00046233"/>
    </source>
</evidence>
<dbReference type="Proteomes" id="UP000708208">
    <property type="component" value="Unassembled WGS sequence"/>
</dbReference>
<comment type="caution">
    <text evidence="6">The sequence shown here is derived from an EMBL/GenBank/DDBJ whole genome shotgun (WGS) entry which is preliminary data.</text>
</comment>
<dbReference type="GO" id="GO:0005737">
    <property type="term" value="C:cytoplasm"/>
    <property type="evidence" value="ECO:0007669"/>
    <property type="project" value="TreeGrafter"/>
</dbReference>
<dbReference type="PANTHER" id="PTHR22997:SF0">
    <property type="entry name" value="PIH1 DOMAIN-CONTAINING PROTEIN 1"/>
    <property type="match status" value="1"/>
</dbReference>
<feature type="domain" description="PIH1 N-terminal" evidence="4">
    <location>
        <begin position="42"/>
        <end position="201"/>
    </location>
</feature>
<accession>A0A8J2J5I9</accession>
<evidence type="ECO:0000256" key="2">
    <source>
        <dbReference type="ARBA" id="ARBA00040540"/>
    </source>
</evidence>
<dbReference type="InterPro" id="IPR050734">
    <property type="entry name" value="PIH1/Kintoun_subfamily"/>
</dbReference>
<dbReference type="GO" id="GO:1990904">
    <property type="term" value="C:ribonucleoprotein complex"/>
    <property type="evidence" value="ECO:0007669"/>
    <property type="project" value="TreeGrafter"/>
</dbReference>
<proteinExistence type="inferred from homology"/>
<evidence type="ECO:0000259" key="4">
    <source>
        <dbReference type="Pfam" id="PF08190"/>
    </source>
</evidence>
<dbReference type="EMBL" id="CAJVCH010020819">
    <property type="protein sequence ID" value="CAG7689973.1"/>
    <property type="molecule type" value="Genomic_DNA"/>
</dbReference>
<organism evidence="6 7">
    <name type="scientific">Allacma fusca</name>
    <dbReference type="NCBI Taxonomy" id="39272"/>
    <lineage>
        <taxon>Eukaryota</taxon>
        <taxon>Metazoa</taxon>
        <taxon>Ecdysozoa</taxon>
        <taxon>Arthropoda</taxon>
        <taxon>Hexapoda</taxon>
        <taxon>Collembola</taxon>
        <taxon>Symphypleona</taxon>
        <taxon>Sminthuridae</taxon>
        <taxon>Allacma</taxon>
    </lineage>
</organism>
<dbReference type="OrthoDB" id="5135119at2759"/>
<sequence>MPNFLEVDESLISSNLMLNDVERPQDFLDSLIKVSSGDGVEKIFTPSDRKEQSQAKFIIPAAGLCVKTKDLKNGVKFFLNMCTSDDVAQPEFDYPDDKLAEILDDGNDEEVDEIRIPMSIGDLHKDKDRSGVECVACDVIINTDFFSRKISKSEMYRTFLIVVAFEGVEEKHKLQLDKNGYAILHNRKSFGKLTPQFVRQKPGIKEIKDSTGPFASTQSTTSSLIQESKKPKLVQEMAASDFKLDYKITQVSSDLAVAEIKLPNLRVPSKLGVKLGADRIIIESPNGCLDIFVPLDIHQEEARADYDHDLKLLTLQLPLIPKI</sequence>
<name>A0A8J2J5I9_9HEXA</name>
<dbReference type="GO" id="GO:0006364">
    <property type="term" value="P:rRNA processing"/>
    <property type="evidence" value="ECO:0007669"/>
    <property type="project" value="TreeGrafter"/>
</dbReference>
<gene>
    <name evidence="6" type="ORF">AFUS01_LOCUS3460</name>
</gene>
<dbReference type="InterPro" id="IPR012981">
    <property type="entry name" value="PIH1_N"/>
</dbReference>
<protein>
    <recommendedName>
        <fullName evidence="2">PIH1 domain-containing protein 1</fullName>
    </recommendedName>
</protein>
<feature type="domain" description="PIH1D1/2/3 CS-like" evidence="5">
    <location>
        <begin position="256"/>
        <end position="319"/>
    </location>
</feature>
<dbReference type="PANTHER" id="PTHR22997">
    <property type="entry name" value="PIH1 DOMAIN-CONTAINING PROTEIN 1"/>
    <property type="match status" value="1"/>
</dbReference>
<dbReference type="GO" id="GO:0000492">
    <property type="term" value="P:box C/D snoRNP assembly"/>
    <property type="evidence" value="ECO:0007669"/>
    <property type="project" value="TreeGrafter"/>
</dbReference>
<evidence type="ECO:0000313" key="6">
    <source>
        <dbReference type="EMBL" id="CAG7689973.1"/>
    </source>
</evidence>
<comment type="similarity">
    <text evidence="1">Belongs to the PIH1 family.</text>
</comment>
<evidence type="ECO:0000259" key="5">
    <source>
        <dbReference type="Pfam" id="PF18201"/>
    </source>
</evidence>
<comment type="function">
    <text evidence="3">Involved in the assembly of C/D box small nucleolar ribonucleoprotein (snoRNP) particles. Recruits the SWI/SNF complex to the core promoter of rRNA genes and enhances pre-rRNA transcription. Mediates interaction of TELO2 with the R2TP complex which is necessary for the stability of MTOR and SMG1. Positively regulates the assembly and activity of the mTORC1 complex.</text>
</comment>